<reference evidence="2 3" key="1">
    <citation type="submission" date="2018-02" db="EMBL/GenBank/DDBJ databases">
        <title>Comparative genomes isolates from brazilian mangrove.</title>
        <authorList>
            <person name="Araujo J.E."/>
            <person name="Taketani R.G."/>
            <person name="Silva M.C.P."/>
            <person name="Loureco M.V."/>
            <person name="Andreote F.D."/>
        </authorList>
    </citation>
    <scope>NUCLEOTIDE SEQUENCE [LARGE SCALE GENOMIC DNA]</scope>
    <source>
        <strain evidence="2 3">Nap-Phe MGV</strain>
    </source>
</reference>
<dbReference type="Proteomes" id="UP000237819">
    <property type="component" value="Unassembled WGS sequence"/>
</dbReference>
<evidence type="ECO:0000313" key="3">
    <source>
        <dbReference type="Proteomes" id="UP000237819"/>
    </source>
</evidence>
<dbReference type="SUPFAM" id="SSF52833">
    <property type="entry name" value="Thioredoxin-like"/>
    <property type="match status" value="1"/>
</dbReference>
<sequence length="215" mass="23108">MDSQTKITPLSTAAFVLWVIAVVGVLGSMIAYGGMAGAQLPAPKFWPNDTTIARSLDKPTLLVFLHPECPCSRATLDNLEPVIRDRDIAVVVICLGQLDLDSCEDLDHLGGCHSQLRRWSQYSNVNLVSDPVGQESDRFGAATSGYCLLFDGKGQLLYRGGVTSSRGHRGANAGVASLTTILDRSGPATDTYPVYGCPLQEEQCKEPNLSLHANM</sequence>
<dbReference type="OrthoDB" id="1495450at2"/>
<evidence type="ECO:0000256" key="1">
    <source>
        <dbReference type="SAM" id="Phobius"/>
    </source>
</evidence>
<name>A0A2S8GLW9_9BACT</name>
<dbReference type="EMBL" id="PUHZ01000014">
    <property type="protein sequence ID" value="PQO45433.1"/>
    <property type="molecule type" value="Genomic_DNA"/>
</dbReference>
<dbReference type="Gene3D" id="3.40.30.10">
    <property type="entry name" value="Glutaredoxin"/>
    <property type="match status" value="1"/>
</dbReference>
<protein>
    <recommendedName>
        <fullName evidence="4">RedB protein</fullName>
    </recommendedName>
</protein>
<gene>
    <name evidence="2" type="ORF">C5Y93_13355</name>
</gene>
<keyword evidence="1" id="KW-0472">Membrane</keyword>
<dbReference type="AlphaFoldDB" id="A0A2S8GLW9"/>
<evidence type="ECO:0000313" key="2">
    <source>
        <dbReference type="EMBL" id="PQO45433.1"/>
    </source>
</evidence>
<dbReference type="InterPro" id="IPR036249">
    <property type="entry name" value="Thioredoxin-like_sf"/>
</dbReference>
<evidence type="ECO:0008006" key="4">
    <source>
        <dbReference type="Google" id="ProtNLM"/>
    </source>
</evidence>
<organism evidence="2 3">
    <name type="scientific">Blastopirellula marina</name>
    <dbReference type="NCBI Taxonomy" id="124"/>
    <lineage>
        <taxon>Bacteria</taxon>
        <taxon>Pseudomonadati</taxon>
        <taxon>Planctomycetota</taxon>
        <taxon>Planctomycetia</taxon>
        <taxon>Pirellulales</taxon>
        <taxon>Pirellulaceae</taxon>
        <taxon>Blastopirellula</taxon>
    </lineage>
</organism>
<comment type="caution">
    <text evidence="2">The sequence shown here is derived from an EMBL/GenBank/DDBJ whole genome shotgun (WGS) entry which is preliminary data.</text>
</comment>
<feature type="transmembrane region" description="Helical" evidence="1">
    <location>
        <begin position="12"/>
        <end position="35"/>
    </location>
</feature>
<dbReference type="RefSeq" id="WP_105335924.1">
    <property type="nucleotide sequence ID" value="NZ_PUHZ01000014.1"/>
</dbReference>
<keyword evidence="1" id="KW-1133">Transmembrane helix</keyword>
<accession>A0A2S8GLW9</accession>
<proteinExistence type="predicted"/>
<keyword evidence="1" id="KW-0812">Transmembrane</keyword>